<evidence type="ECO:0000313" key="2">
    <source>
        <dbReference type="EMBL" id="CAH0995348.1"/>
    </source>
</evidence>
<keyword evidence="3" id="KW-1185">Reference proteome</keyword>
<evidence type="ECO:0000259" key="1">
    <source>
        <dbReference type="Pfam" id="PF12867"/>
    </source>
</evidence>
<accession>A0ABN8EU83</accession>
<dbReference type="SUPFAM" id="SSF109854">
    <property type="entry name" value="DinB/YfiT-like putative metalloenzymes"/>
    <property type="match status" value="1"/>
</dbReference>
<name>A0ABN8EU83_9BACT</name>
<dbReference type="Gene3D" id="1.20.120.450">
    <property type="entry name" value="dinb family like domain"/>
    <property type="match status" value="1"/>
</dbReference>
<comment type="caution">
    <text evidence="2">The sequence shown here is derived from an EMBL/GenBank/DDBJ whole genome shotgun (WGS) entry which is preliminary data.</text>
</comment>
<protein>
    <submittedName>
        <fullName evidence="2">Metal-dependent hydrolase YfiT</fullName>
        <ecNumber evidence="2">3.-.-.-</ecNumber>
    </submittedName>
</protein>
<keyword evidence="2" id="KW-0378">Hydrolase</keyword>
<dbReference type="EC" id="3.-.-.-" evidence="2"/>
<dbReference type="Proteomes" id="UP000837932">
    <property type="component" value="Unassembled WGS sequence"/>
</dbReference>
<dbReference type="InterPro" id="IPR024775">
    <property type="entry name" value="DinB-like"/>
</dbReference>
<organism evidence="2 3">
    <name type="scientific">Emticicia aquatica</name>
    <dbReference type="NCBI Taxonomy" id="1681835"/>
    <lineage>
        <taxon>Bacteria</taxon>
        <taxon>Pseudomonadati</taxon>
        <taxon>Bacteroidota</taxon>
        <taxon>Cytophagia</taxon>
        <taxon>Cytophagales</taxon>
        <taxon>Leadbetterellaceae</taxon>
        <taxon>Emticicia</taxon>
    </lineage>
</organism>
<dbReference type="Pfam" id="PF12867">
    <property type="entry name" value="DinB_2"/>
    <property type="match status" value="1"/>
</dbReference>
<proteinExistence type="predicted"/>
<dbReference type="GO" id="GO:0016787">
    <property type="term" value="F:hydrolase activity"/>
    <property type="evidence" value="ECO:0007669"/>
    <property type="project" value="UniProtKB-KW"/>
</dbReference>
<feature type="domain" description="DinB-like" evidence="1">
    <location>
        <begin position="36"/>
        <end position="172"/>
    </location>
</feature>
<dbReference type="NCBIfam" id="NF009807">
    <property type="entry name" value="PRK13291.1"/>
    <property type="match status" value="1"/>
</dbReference>
<dbReference type="EMBL" id="CAKLPY010000001">
    <property type="protein sequence ID" value="CAH0995348.1"/>
    <property type="molecule type" value="Genomic_DNA"/>
</dbReference>
<gene>
    <name evidence="2" type="primary">yfiT_1</name>
    <name evidence="2" type="ORF">EMA8858_01469</name>
</gene>
<dbReference type="InterPro" id="IPR034660">
    <property type="entry name" value="DinB/YfiT-like"/>
</dbReference>
<sequence>MNMEISSIEQLKYPIGDFEYGKKYSSADTRSHIKVLDKLPQRLKALTSKLTDSQFDTPYRPDGWTVRQVVHHIADSHINMFTRIRFALTEQNPPIKGYDEAAWALLPDHSMPIKPSLQIIEGVHKRMVFLFKNLDKKALKKTYYHGGYQKSFEIQEVIALYAWHSEHHYQHIIQALK</sequence>
<reference evidence="2" key="1">
    <citation type="submission" date="2021-12" db="EMBL/GenBank/DDBJ databases">
        <authorList>
            <person name="Rodrigo-Torres L."/>
            <person name="Arahal R. D."/>
            <person name="Lucena T."/>
        </authorList>
    </citation>
    <scope>NUCLEOTIDE SEQUENCE</scope>
    <source>
        <strain evidence="2">CECT 8858</strain>
    </source>
</reference>
<evidence type="ECO:0000313" key="3">
    <source>
        <dbReference type="Proteomes" id="UP000837932"/>
    </source>
</evidence>